<evidence type="ECO:0000256" key="4">
    <source>
        <dbReference type="SAM" id="MobiDB-lite"/>
    </source>
</evidence>
<keyword evidence="5" id="KW-1133">Transmembrane helix</keyword>
<organism evidence="6 7">
    <name type="scientific">Phlebotomus papatasi</name>
    <name type="common">Sandfly</name>
    <dbReference type="NCBI Taxonomy" id="29031"/>
    <lineage>
        <taxon>Eukaryota</taxon>
        <taxon>Metazoa</taxon>
        <taxon>Ecdysozoa</taxon>
        <taxon>Arthropoda</taxon>
        <taxon>Hexapoda</taxon>
        <taxon>Insecta</taxon>
        <taxon>Pterygota</taxon>
        <taxon>Neoptera</taxon>
        <taxon>Endopterygota</taxon>
        <taxon>Diptera</taxon>
        <taxon>Nematocera</taxon>
        <taxon>Psychodoidea</taxon>
        <taxon>Psychodidae</taxon>
        <taxon>Phlebotomus</taxon>
        <taxon>Phlebotomus</taxon>
    </lineage>
</organism>
<feature type="compositionally biased region" description="Basic and acidic residues" evidence="4">
    <location>
        <begin position="1330"/>
        <end position="1341"/>
    </location>
</feature>
<dbReference type="PROSITE" id="PS50041">
    <property type="entry name" value="C_TYPE_LECTIN_2"/>
    <property type="match status" value="2"/>
</dbReference>
<dbReference type="SMART" id="SM00034">
    <property type="entry name" value="CLECT"/>
    <property type="match status" value="2"/>
</dbReference>
<keyword evidence="5" id="KW-0472">Membrane</keyword>
<feature type="region of interest" description="Disordered" evidence="4">
    <location>
        <begin position="1302"/>
        <end position="1341"/>
    </location>
</feature>
<feature type="disulfide bond" evidence="2">
    <location>
        <begin position="827"/>
        <end position="854"/>
    </location>
</feature>
<reference evidence="6" key="1">
    <citation type="submission" date="2022-08" db="UniProtKB">
        <authorList>
            <consortium name="EnsemblMetazoa"/>
        </authorList>
    </citation>
    <scope>IDENTIFICATION</scope>
    <source>
        <strain evidence="6">Israel</strain>
    </source>
</reference>
<dbReference type="PROSITE" id="PS01186">
    <property type="entry name" value="EGF_2"/>
    <property type="match status" value="1"/>
</dbReference>
<dbReference type="InterPro" id="IPR000742">
    <property type="entry name" value="EGF"/>
</dbReference>
<dbReference type="GO" id="GO:0005615">
    <property type="term" value="C:extracellular space"/>
    <property type="evidence" value="ECO:0007669"/>
    <property type="project" value="TreeGrafter"/>
</dbReference>
<proteinExistence type="predicted"/>
<evidence type="ECO:0000313" key="7">
    <source>
        <dbReference type="Proteomes" id="UP000092462"/>
    </source>
</evidence>
<dbReference type="InterPro" id="IPR000859">
    <property type="entry name" value="CUB_dom"/>
</dbReference>
<dbReference type="PROSITE" id="PS00022">
    <property type="entry name" value="EGF_1"/>
    <property type="match status" value="3"/>
</dbReference>
<comment type="caution">
    <text evidence="3">Lacks conserved residue(s) required for the propagation of feature annotation.</text>
</comment>
<sequence>MPIQQLDCYVFFPSQLPEIFTSGSTNSYSGLLVFLTRLNVQCSEGGFVEFSGHGKLCDLGSQSKPQTTSDTNTICNDNFDGLQVQIHDKNSDRRWKYCYSEFIASRKITLISSDNSLVVAVRKHTTNILKASPKSLMNGDTNQPSLQIEYSAQSIESIVSQCAFGWIACQQFCISAIEGMPLSWAEAEADPGYKDHMAYWIGASDKNFEGDFRWSDGLPFSYTNWFPGWPKYKEYNRQPNDDGLSSQDCVEMRRLFRLPPGNQPSQAPLTASFMWNDRDCKTDNYFICERPMIDDPVMDTQWRNDCNKSLQLNSEHPKINVWSPGFPNPYPDNVNCFTLITAPPTYRIIIDFEELVLEDEPQCSYDVLELWESNITWSPINDASDLDMAFFHSIAALSPINNKKIGQNDGTNEQFVDEELEYINREASMPRKLCGDWSSKLKLLRHVTKGSTLGLHFVSDYSHHFSGYKAKVYMENAGSECGDDRQKLYNKSCYLFVSYPEVDWWTAQQVCRSIGAQLSSVTTVDEQRFITSSIRNDMDYSPRGIYWLGGEVTQNGHVEWSDGMDLTFQDWLPGESIFDGTTKEKQCVGLQWKMSPTPMLPSGLYWSSQRCSFLGGYVCKKTPQKTDSVRFRNHTVTGTEGRLISPGYPNSYPPNMDYVVKIVSPERTRIVVQFQRIDLEAQDECLYDYVSVGNGDMGSDLDPGTNPIPMAMLTDVFNEWRQQRKRSVAVEVTEQSLKAHIKLLASTNRFVISRLLERRKRMAGKSGIDNFPSYSSYVRWCGSYDSNMSRFNFISTTNQAVVHFYTDYSISGVGFSATWTAVDITGCPEQTLTSKEGSFMSPNYPHFLLNQLDCAFMIQAPLGRKIWLEFTDFDIIDDASVIIDLGDGEFHPFTVSNVLNDGVFLSAFEKLKISLKTGTRPRGRGFRATYKTIAYPVTEERTLHLLNASSGGILLHLNYPLPLPPDVDFMQHLVVELGEVITLELHDVSISDGEKCSKGSTLEIYDNYADNNGTLWVLCSIHTDQHFPTISHHSYTPIFITSYLNTLHIRQRTKMGIDGVLLNATVKIHPDVNYKPKLASRETWVESCQPNPCQFGGKCVTNGNVKRCQCQGHFSGRFCGLTICDFDPCIFGQCELTVNNFRCNCLPGYRGDTCDQKQKPCADNPCQGRGDCFEKNSGFFCRCHAWWEGQRCERKMIHIPYKPLSERMLQEPFWLGLITVFVVLAIIGLVWCAKRHFPEKIEKLLAEEADRNRPSGSSLHSHHTSLREQLQFTSSIPQATITTPGVPRSIFGRLGIRKPSILSLSSPQSTGGATARTFSLDDLLRPPPRRKTDRDFHKKNL</sequence>
<dbReference type="PROSITE" id="PS01180">
    <property type="entry name" value="CUB"/>
    <property type="match status" value="3"/>
</dbReference>
<evidence type="ECO:0000313" key="6">
    <source>
        <dbReference type="EnsemblMetazoa" id="PPAI009028-PA"/>
    </source>
</evidence>
<dbReference type="Pfam" id="PF00431">
    <property type="entry name" value="CUB"/>
    <property type="match status" value="3"/>
</dbReference>
<dbReference type="InterPro" id="IPR016187">
    <property type="entry name" value="CTDL_fold"/>
</dbReference>
<protein>
    <submittedName>
        <fullName evidence="6">Uncharacterized protein</fullName>
    </submittedName>
</protein>
<dbReference type="InterPro" id="IPR035914">
    <property type="entry name" value="Sperma_CUB_dom_sf"/>
</dbReference>
<dbReference type="VEuPathDB" id="VectorBase:PPAPM1_001498"/>
<dbReference type="PANTHER" id="PTHR24255">
    <property type="entry name" value="COMPLEMENT COMPONENT 1, S SUBCOMPONENT-RELATED"/>
    <property type="match status" value="1"/>
</dbReference>
<keyword evidence="7" id="KW-1185">Reference proteome</keyword>
<keyword evidence="1 3" id="KW-1015">Disulfide bond</keyword>
<feature type="disulfide bond" evidence="3">
    <location>
        <begin position="1183"/>
        <end position="1192"/>
    </location>
</feature>
<dbReference type="EMBL" id="AJVK01006570">
    <property type="status" value="NOT_ANNOTATED_CDS"/>
    <property type="molecule type" value="Genomic_DNA"/>
</dbReference>
<feature type="transmembrane region" description="Helical" evidence="5">
    <location>
        <begin position="1213"/>
        <end position="1233"/>
    </location>
</feature>
<accession>A0A1B0GQ85</accession>
<evidence type="ECO:0000256" key="1">
    <source>
        <dbReference type="ARBA" id="ARBA00023157"/>
    </source>
</evidence>
<dbReference type="PROSITE" id="PS50026">
    <property type="entry name" value="EGF_3"/>
    <property type="match status" value="3"/>
</dbReference>
<dbReference type="EMBL" id="AJVK01006568">
    <property type="status" value="NOT_ANNOTATED_CDS"/>
    <property type="molecule type" value="Genomic_DNA"/>
</dbReference>
<dbReference type="Pfam" id="PF00059">
    <property type="entry name" value="Lectin_C"/>
    <property type="match status" value="2"/>
</dbReference>
<evidence type="ECO:0000256" key="3">
    <source>
        <dbReference type="PROSITE-ProRule" id="PRU00076"/>
    </source>
</evidence>
<feature type="disulfide bond" evidence="3">
    <location>
        <begin position="1110"/>
        <end position="1119"/>
    </location>
</feature>
<feature type="disulfide bond" evidence="3">
    <location>
        <begin position="1145"/>
        <end position="1154"/>
    </location>
</feature>
<name>A0A1B0GQ85_PHLPP</name>
<dbReference type="InterPro" id="IPR001304">
    <property type="entry name" value="C-type_lectin-like"/>
</dbReference>
<dbReference type="Gene3D" id="2.60.120.290">
    <property type="entry name" value="Spermadhesin, CUB domain"/>
    <property type="match status" value="4"/>
</dbReference>
<feature type="compositionally biased region" description="Polar residues" evidence="4">
    <location>
        <begin position="1302"/>
        <end position="1312"/>
    </location>
</feature>
<dbReference type="InterPro" id="IPR016186">
    <property type="entry name" value="C-type_lectin-like/link_sf"/>
</dbReference>
<dbReference type="Proteomes" id="UP000092462">
    <property type="component" value="Unassembled WGS sequence"/>
</dbReference>
<dbReference type="GO" id="GO:0004252">
    <property type="term" value="F:serine-type endopeptidase activity"/>
    <property type="evidence" value="ECO:0007669"/>
    <property type="project" value="TreeGrafter"/>
</dbReference>
<dbReference type="CDD" id="cd00054">
    <property type="entry name" value="EGF_CA"/>
    <property type="match status" value="2"/>
</dbReference>
<dbReference type="EnsemblMetazoa" id="PPAI009028-RA">
    <property type="protein sequence ID" value="PPAI009028-PA"/>
    <property type="gene ID" value="PPAI009028"/>
</dbReference>
<dbReference type="SUPFAM" id="SSF49854">
    <property type="entry name" value="Spermadhesin, CUB domain"/>
    <property type="match status" value="4"/>
</dbReference>
<dbReference type="Gene3D" id="3.10.100.10">
    <property type="entry name" value="Mannose-Binding Protein A, subunit A"/>
    <property type="match status" value="2"/>
</dbReference>
<dbReference type="CDD" id="cd00041">
    <property type="entry name" value="CUB"/>
    <property type="match status" value="3"/>
</dbReference>
<keyword evidence="5" id="KW-0812">Transmembrane</keyword>
<dbReference type="PANTHER" id="PTHR24255:SF31">
    <property type="entry name" value="CUBILIN-LIKE PROTEIN"/>
    <property type="match status" value="1"/>
</dbReference>
<dbReference type="CDD" id="cd00037">
    <property type="entry name" value="CLECT"/>
    <property type="match status" value="1"/>
</dbReference>
<dbReference type="SUPFAM" id="SSF56436">
    <property type="entry name" value="C-type lectin-like"/>
    <property type="match status" value="2"/>
</dbReference>
<dbReference type="EMBL" id="AJVK01006569">
    <property type="status" value="NOT_ANNOTATED_CDS"/>
    <property type="molecule type" value="Genomic_DNA"/>
</dbReference>
<evidence type="ECO:0000256" key="2">
    <source>
        <dbReference type="PROSITE-ProRule" id="PRU00059"/>
    </source>
</evidence>
<evidence type="ECO:0000256" key="5">
    <source>
        <dbReference type="SAM" id="Phobius"/>
    </source>
</evidence>
<dbReference type="SMART" id="SM00181">
    <property type="entry name" value="EGF"/>
    <property type="match status" value="3"/>
</dbReference>
<keyword evidence="3" id="KW-0245">EGF-like domain</keyword>
<dbReference type="SUPFAM" id="SSF57196">
    <property type="entry name" value="EGF/Laminin"/>
    <property type="match status" value="3"/>
</dbReference>
<dbReference type="Gene3D" id="2.10.25.10">
    <property type="entry name" value="Laminin"/>
    <property type="match status" value="3"/>
</dbReference>
<dbReference type="VEuPathDB" id="VectorBase:PPAI009028"/>
<dbReference type="SMART" id="SM00042">
    <property type="entry name" value="CUB"/>
    <property type="match status" value="3"/>
</dbReference>